<comment type="caution">
    <text evidence="2">The sequence shown here is derived from an EMBL/GenBank/DDBJ whole genome shotgun (WGS) entry which is preliminary data.</text>
</comment>
<feature type="non-terminal residue" evidence="2">
    <location>
        <position position="1"/>
    </location>
</feature>
<sequence length="34" mass="3539">KDGIGVSGARSASSSEGWREQSVFLGLSANISER</sequence>
<proteinExistence type="predicted"/>
<organism evidence="2 3">
    <name type="scientific">Trifolium medium</name>
    <dbReference type="NCBI Taxonomy" id="97028"/>
    <lineage>
        <taxon>Eukaryota</taxon>
        <taxon>Viridiplantae</taxon>
        <taxon>Streptophyta</taxon>
        <taxon>Embryophyta</taxon>
        <taxon>Tracheophyta</taxon>
        <taxon>Spermatophyta</taxon>
        <taxon>Magnoliopsida</taxon>
        <taxon>eudicotyledons</taxon>
        <taxon>Gunneridae</taxon>
        <taxon>Pentapetalae</taxon>
        <taxon>rosids</taxon>
        <taxon>fabids</taxon>
        <taxon>Fabales</taxon>
        <taxon>Fabaceae</taxon>
        <taxon>Papilionoideae</taxon>
        <taxon>50 kb inversion clade</taxon>
        <taxon>NPAAA clade</taxon>
        <taxon>Hologalegina</taxon>
        <taxon>IRL clade</taxon>
        <taxon>Trifolieae</taxon>
        <taxon>Trifolium</taxon>
    </lineage>
</organism>
<reference evidence="2 3" key="1">
    <citation type="journal article" date="2018" name="Front. Plant Sci.">
        <title>Red Clover (Trifolium pratense) and Zigzag Clover (T. medium) - A Picture of Genomic Similarities and Differences.</title>
        <authorList>
            <person name="Dluhosova J."/>
            <person name="Istvanek J."/>
            <person name="Nedelnik J."/>
            <person name="Repkova J."/>
        </authorList>
    </citation>
    <scope>NUCLEOTIDE SEQUENCE [LARGE SCALE GENOMIC DNA]</scope>
    <source>
        <strain evidence="3">cv. 10/8</strain>
        <tissue evidence="2">Leaf</tissue>
    </source>
</reference>
<evidence type="ECO:0000313" key="2">
    <source>
        <dbReference type="EMBL" id="MCI45133.1"/>
    </source>
</evidence>
<feature type="region of interest" description="Disordered" evidence="1">
    <location>
        <begin position="1"/>
        <end position="20"/>
    </location>
</feature>
<evidence type="ECO:0000256" key="1">
    <source>
        <dbReference type="SAM" id="MobiDB-lite"/>
    </source>
</evidence>
<dbReference type="AlphaFoldDB" id="A0A392S865"/>
<accession>A0A392S865</accession>
<keyword evidence="3" id="KW-1185">Reference proteome</keyword>
<dbReference type="EMBL" id="LXQA010340013">
    <property type="protein sequence ID" value="MCI45133.1"/>
    <property type="molecule type" value="Genomic_DNA"/>
</dbReference>
<protein>
    <submittedName>
        <fullName evidence="2">Uncharacterized protein</fullName>
    </submittedName>
</protein>
<name>A0A392S865_9FABA</name>
<evidence type="ECO:0000313" key="3">
    <source>
        <dbReference type="Proteomes" id="UP000265520"/>
    </source>
</evidence>
<dbReference type="Proteomes" id="UP000265520">
    <property type="component" value="Unassembled WGS sequence"/>
</dbReference>